<dbReference type="RefSeq" id="XP_040686970.1">
    <property type="nucleotide sequence ID" value="XM_040838599.1"/>
</dbReference>
<dbReference type="VEuPathDB" id="FungiDB:ASPWEDRAFT_618639"/>
<keyword evidence="2" id="KW-1185">Reference proteome</keyword>
<dbReference type="EMBL" id="KV878214">
    <property type="protein sequence ID" value="OJJ33293.1"/>
    <property type="molecule type" value="Genomic_DNA"/>
</dbReference>
<sequence length="198" mass="22888">MFQESSNSMQLTPRTMLMMRSFKNPYSFSKSRQMLKRPRIHNTLYRLMDFATKMIKAPLPPIGGLRLQRRSIPHWTVGTGNYFAFCPTLVGLKTHPPPPVRLSDIRCVLDVQDRNGLPEWRLACRRNGGKSDNQMNRYIVAAGRDAQYIAEVLFSPRPDCSDFDRVRVYVDYGRRVEETVEGDRLAWKLGTVVSKKSF</sequence>
<gene>
    <name evidence="1" type="ORF">ASPWEDRAFT_618639</name>
</gene>
<dbReference type="GeneID" id="63754447"/>
<dbReference type="Proteomes" id="UP000184383">
    <property type="component" value="Unassembled WGS sequence"/>
</dbReference>
<protein>
    <submittedName>
        <fullName evidence="1">Uncharacterized protein</fullName>
    </submittedName>
</protein>
<name>A0A1L9REJ8_ASPWE</name>
<accession>A0A1L9REJ8</accession>
<proteinExistence type="predicted"/>
<evidence type="ECO:0000313" key="2">
    <source>
        <dbReference type="Proteomes" id="UP000184383"/>
    </source>
</evidence>
<reference evidence="2" key="1">
    <citation type="journal article" date="2017" name="Genome Biol.">
        <title>Comparative genomics reveals high biological diversity and specific adaptations in the industrially and medically important fungal genus Aspergillus.</title>
        <authorList>
            <person name="de Vries R.P."/>
            <person name="Riley R."/>
            <person name="Wiebenga A."/>
            <person name="Aguilar-Osorio G."/>
            <person name="Amillis S."/>
            <person name="Uchima C.A."/>
            <person name="Anderluh G."/>
            <person name="Asadollahi M."/>
            <person name="Askin M."/>
            <person name="Barry K."/>
            <person name="Battaglia E."/>
            <person name="Bayram O."/>
            <person name="Benocci T."/>
            <person name="Braus-Stromeyer S.A."/>
            <person name="Caldana C."/>
            <person name="Canovas D."/>
            <person name="Cerqueira G.C."/>
            <person name="Chen F."/>
            <person name="Chen W."/>
            <person name="Choi C."/>
            <person name="Clum A."/>
            <person name="Dos Santos R.A."/>
            <person name="Damasio A.R."/>
            <person name="Diallinas G."/>
            <person name="Emri T."/>
            <person name="Fekete E."/>
            <person name="Flipphi M."/>
            <person name="Freyberg S."/>
            <person name="Gallo A."/>
            <person name="Gournas C."/>
            <person name="Habgood R."/>
            <person name="Hainaut M."/>
            <person name="Harispe M.L."/>
            <person name="Henrissat B."/>
            <person name="Hilden K.S."/>
            <person name="Hope R."/>
            <person name="Hossain A."/>
            <person name="Karabika E."/>
            <person name="Karaffa L."/>
            <person name="Karanyi Z."/>
            <person name="Krasevec N."/>
            <person name="Kuo A."/>
            <person name="Kusch H."/>
            <person name="LaButti K."/>
            <person name="Lagendijk E.L."/>
            <person name="Lapidus A."/>
            <person name="Levasseur A."/>
            <person name="Lindquist E."/>
            <person name="Lipzen A."/>
            <person name="Logrieco A.F."/>
            <person name="MacCabe A."/>
            <person name="Maekelae M.R."/>
            <person name="Malavazi I."/>
            <person name="Melin P."/>
            <person name="Meyer V."/>
            <person name="Mielnichuk N."/>
            <person name="Miskei M."/>
            <person name="Molnar A.P."/>
            <person name="Mule G."/>
            <person name="Ngan C.Y."/>
            <person name="Orejas M."/>
            <person name="Orosz E."/>
            <person name="Ouedraogo J.P."/>
            <person name="Overkamp K.M."/>
            <person name="Park H.-S."/>
            <person name="Perrone G."/>
            <person name="Piumi F."/>
            <person name="Punt P.J."/>
            <person name="Ram A.F."/>
            <person name="Ramon A."/>
            <person name="Rauscher S."/>
            <person name="Record E."/>
            <person name="Riano-Pachon D.M."/>
            <person name="Robert V."/>
            <person name="Roehrig J."/>
            <person name="Ruller R."/>
            <person name="Salamov A."/>
            <person name="Salih N.S."/>
            <person name="Samson R.A."/>
            <person name="Sandor E."/>
            <person name="Sanguinetti M."/>
            <person name="Schuetze T."/>
            <person name="Sepcic K."/>
            <person name="Shelest E."/>
            <person name="Sherlock G."/>
            <person name="Sophianopoulou V."/>
            <person name="Squina F.M."/>
            <person name="Sun H."/>
            <person name="Susca A."/>
            <person name="Todd R.B."/>
            <person name="Tsang A."/>
            <person name="Unkles S.E."/>
            <person name="van de Wiele N."/>
            <person name="van Rossen-Uffink D."/>
            <person name="Oliveira J.V."/>
            <person name="Vesth T.C."/>
            <person name="Visser J."/>
            <person name="Yu J.-H."/>
            <person name="Zhou M."/>
            <person name="Andersen M.R."/>
            <person name="Archer D.B."/>
            <person name="Baker S.E."/>
            <person name="Benoit I."/>
            <person name="Brakhage A.A."/>
            <person name="Braus G.H."/>
            <person name="Fischer R."/>
            <person name="Frisvad J.C."/>
            <person name="Goldman G.H."/>
            <person name="Houbraken J."/>
            <person name="Oakley B."/>
            <person name="Pocsi I."/>
            <person name="Scazzocchio C."/>
            <person name="Seiboth B."/>
            <person name="vanKuyk P.A."/>
            <person name="Wortman J."/>
            <person name="Dyer P.S."/>
            <person name="Grigoriev I.V."/>
        </authorList>
    </citation>
    <scope>NUCLEOTIDE SEQUENCE [LARGE SCALE GENOMIC DNA]</scope>
    <source>
        <strain evidence="2">DTO 134E9</strain>
    </source>
</reference>
<evidence type="ECO:0000313" key="1">
    <source>
        <dbReference type="EMBL" id="OJJ33293.1"/>
    </source>
</evidence>
<dbReference type="AlphaFoldDB" id="A0A1L9REJ8"/>
<organism evidence="1 2">
    <name type="scientific">Aspergillus wentii DTO 134E9</name>
    <dbReference type="NCBI Taxonomy" id="1073089"/>
    <lineage>
        <taxon>Eukaryota</taxon>
        <taxon>Fungi</taxon>
        <taxon>Dikarya</taxon>
        <taxon>Ascomycota</taxon>
        <taxon>Pezizomycotina</taxon>
        <taxon>Eurotiomycetes</taxon>
        <taxon>Eurotiomycetidae</taxon>
        <taxon>Eurotiales</taxon>
        <taxon>Aspergillaceae</taxon>
        <taxon>Aspergillus</taxon>
        <taxon>Aspergillus subgen. Cremei</taxon>
    </lineage>
</organism>